<dbReference type="InterPro" id="IPR046618">
    <property type="entry name" value="DUF6731"/>
</dbReference>
<evidence type="ECO:0000313" key="1">
    <source>
        <dbReference type="EMBL" id="MDN4523173.1"/>
    </source>
</evidence>
<gene>
    <name evidence="1" type="ORF">QYB97_01740</name>
</gene>
<sequence length="331" mass="38534">MPRKYVRFNYFEVQLVPAPIALREELNEDAFIEEDVADIWDMSAFLDYLMANHQTFDTNVELGDEYSEIESDSYTYDRGRDLYSFQLSKLRDKNIPSKKRFGEIKEEILLEQDEFIGEFVSVLYDNRYNSVALQSNLYGLSAKQTEHVLTQLRFRYLDIIGGADEIPLVVRLAPIIDRSKIERVIQADYYKKVRVRGSNVMMDAQLHQGSLLGDARQLLNEVAGVKIDLTISIGRAERTASLNDIRIRELIEVYNALPEEQRPQIELTALENEEAEVETVNLLEPRMTDRFGIEVAPRTTVAHEYLYHTFLDIYDNRRPDIRRVLMPIQPE</sequence>
<dbReference type="EMBL" id="JAUHTR010000001">
    <property type="protein sequence ID" value="MDN4523173.1"/>
    <property type="molecule type" value="Genomic_DNA"/>
</dbReference>
<keyword evidence="2" id="KW-1185">Reference proteome</keyword>
<reference evidence="1" key="1">
    <citation type="submission" date="2023-07" db="EMBL/GenBank/DDBJ databases">
        <title>Fictibacillus sp. isolated from freshwater pond.</title>
        <authorList>
            <person name="Kirdat K."/>
            <person name="Bhat A."/>
            <person name="Mourya A."/>
            <person name="Yadav A."/>
        </authorList>
    </citation>
    <scope>NUCLEOTIDE SEQUENCE</scope>
    <source>
        <strain evidence="1">NE201</strain>
    </source>
</reference>
<dbReference type="Pfam" id="PF20505">
    <property type="entry name" value="DUF6731"/>
    <property type="match status" value="1"/>
</dbReference>
<comment type="caution">
    <text evidence="1">The sequence shown here is derived from an EMBL/GenBank/DDBJ whole genome shotgun (WGS) entry which is preliminary data.</text>
</comment>
<proteinExistence type="predicted"/>
<accession>A0ABT8HQY6</accession>
<name>A0ABT8HQY6_9BACL</name>
<dbReference type="Proteomes" id="UP001172721">
    <property type="component" value="Unassembled WGS sequence"/>
</dbReference>
<protein>
    <submittedName>
        <fullName evidence="1">Uncharacterized protein</fullName>
    </submittedName>
</protein>
<evidence type="ECO:0000313" key="2">
    <source>
        <dbReference type="Proteomes" id="UP001172721"/>
    </source>
</evidence>
<organism evidence="1 2">
    <name type="scientific">Fictibacillus fluitans</name>
    <dbReference type="NCBI Taxonomy" id="3058422"/>
    <lineage>
        <taxon>Bacteria</taxon>
        <taxon>Bacillati</taxon>
        <taxon>Bacillota</taxon>
        <taxon>Bacilli</taxon>
        <taxon>Bacillales</taxon>
        <taxon>Fictibacillaceae</taxon>
        <taxon>Fictibacillus</taxon>
    </lineage>
</organism>
<dbReference type="RefSeq" id="WP_301164234.1">
    <property type="nucleotide sequence ID" value="NZ_JAUHTR010000001.1"/>
</dbReference>